<name>A0A0U1M277_TALIS</name>
<accession>A0A0U1M277</accession>
<dbReference type="PANTHER" id="PTHR38113:SF2">
    <property type="entry name" value="DUF2293 DOMAIN-CONTAINING PROTEIN"/>
    <property type="match status" value="1"/>
</dbReference>
<dbReference type="PANTHER" id="PTHR38113">
    <property type="match status" value="1"/>
</dbReference>
<dbReference type="OMA" id="DAREQVW"/>
<feature type="region of interest" description="Disordered" evidence="1">
    <location>
        <begin position="230"/>
        <end position="284"/>
    </location>
</feature>
<feature type="compositionally biased region" description="Basic residues" evidence="1">
    <location>
        <begin position="8"/>
        <end position="40"/>
    </location>
</feature>
<protein>
    <recommendedName>
        <fullName evidence="2">DUF2293 domain-containing protein</fullName>
    </recommendedName>
</protein>
<dbReference type="AlphaFoldDB" id="A0A0U1M277"/>
<sequence length="284" mass="31976">MAVTLTSSRKRKHARRKPQPGRSHSYARRGGRTEKKKRLARFPLDELQNPTKEDVYRARLPELDDPYEEPCLAADPMPKDYVFVARGDPYVTRNCKVHSKASADMVYIVYDNKAKDKLGIRVKHEIYKHVTELASQTADKRAAAVLAQDNRDEKKAQRILKQTFPGIPPKCAKTILQHAFLKGSGRVGRSTKQPDAVKARLAVEAHIRHEHTPYDSLLDDGTDRDDARAAVRKSVQALRDQWAGKSKPASESKSATGESSSDEELPRRATRLRPKPSPEVIVID</sequence>
<evidence type="ECO:0000313" key="3">
    <source>
        <dbReference type="EMBL" id="CRG89176.1"/>
    </source>
</evidence>
<feature type="domain" description="DUF2293" evidence="2">
    <location>
        <begin position="160"/>
        <end position="242"/>
    </location>
</feature>
<organism evidence="3 4">
    <name type="scientific">Talaromyces islandicus</name>
    <name type="common">Penicillium islandicum</name>
    <dbReference type="NCBI Taxonomy" id="28573"/>
    <lineage>
        <taxon>Eukaryota</taxon>
        <taxon>Fungi</taxon>
        <taxon>Dikarya</taxon>
        <taxon>Ascomycota</taxon>
        <taxon>Pezizomycotina</taxon>
        <taxon>Eurotiomycetes</taxon>
        <taxon>Eurotiomycetidae</taxon>
        <taxon>Eurotiales</taxon>
        <taxon>Trichocomaceae</taxon>
        <taxon>Talaromyces</taxon>
        <taxon>Talaromyces sect. Islandici</taxon>
    </lineage>
</organism>
<gene>
    <name evidence="3" type="ORF">PISL3812_06212</name>
</gene>
<dbReference type="EMBL" id="CVMT01000006">
    <property type="protein sequence ID" value="CRG89176.1"/>
    <property type="molecule type" value="Genomic_DNA"/>
</dbReference>
<keyword evidence="4" id="KW-1185">Reference proteome</keyword>
<feature type="region of interest" description="Disordered" evidence="1">
    <location>
        <begin position="1"/>
        <end position="46"/>
    </location>
</feature>
<dbReference type="InterPro" id="IPR018744">
    <property type="entry name" value="DUF2293"/>
</dbReference>
<dbReference type="Proteomes" id="UP000054383">
    <property type="component" value="Unassembled WGS sequence"/>
</dbReference>
<dbReference type="OrthoDB" id="5381833at2759"/>
<evidence type="ECO:0000313" key="4">
    <source>
        <dbReference type="Proteomes" id="UP000054383"/>
    </source>
</evidence>
<dbReference type="Pfam" id="PF10056">
    <property type="entry name" value="DUF2293"/>
    <property type="match status" value="1"/>
</dbReference>
<evidence type="ECO:0000256" key="1">
    <source>
        <dbReference type="SAM" id="MobiDB-lite"/>
    </source>
</evidence>
<reference evidence="3 4" key="1">
    <citation type="submission" date="2015-04" db="EMBL/GenBank/DDBJ databases">
        <authorList>
            <person name="Syromyatnikov M.Y."/>
            <person name="Popov V.N."/>
        </authorList>
    </citation>
    <scope>NUCLEOTIDE SEQUENCE [LARGE SCALE GENOMIC DNA]</scope>
    <source>
        <strain evidence="3">WF-38-12</strain>
    </source>
</reference>
<evidence type="ECO:0000259" key="2">
    <source>
        <dbReference type="Pfam" id="PF10056"/>
    </source>
</evidence>
<proteinExistence type="predicted"/>